<proteinExistence type="predicted"/>
<dbReference type="AlphaFoldDB" id="A0A2S8F2X8"/>
<organism evidence="1 2">
    <name type="scientific">Blastopirellula marina</name>
    <dbReference type="NCBI Taxonomy" id="124"/>
    <lineage>
        <taxon>Bacteria</taxon>
        <taxon>Pseudomonadati</taxon>
        <taxon>Planctomycetota</taxon>
        <taxon>Planctomycetia</taxon>
        <taxon>Pirellulales</taxon>
        <taxon>Pirellulaceae</taxon>
        <taxon>Blastopirellula</taxon>
    </lineage>
</organism>
<evidence type="ECO:0000313" key="2">
    <source>
        <dbReference type="Proteomes" id="UP000239388"/>
    </source>
</evidence>
<sequence>MELICGGVGKTCDRINASTQFETVRKRMRRHGSEADVEPLILPESRPIREGLNLCCDRPRRKRTAREISANFAAVIRGRE</sequence>
<name>A0A2S8F2X8_9BACT</name>
<evidence type="ECO:0000313" key="1">
    <source>
        <dbReference type="EMBL" id="PQO26528.1"/>
    </source>
</evidence>
<comment type="caution">
    <text evidence="1">The sequence shown here is derived from an EMBL/GenBank/DDBJ whole genome shotgun (WGS) entry which is preliminary data.</text>
</comment>
<accession>A0A2S8F2X8</accession>
<gene>
    <name evidence="1" type="ORF">C5Y98_29485</name>
</gene>
<protein>
    <submittedName>
        <fullName evidence="1">Uncharacterized protein</fullName>
    </submittedName>
</protein>
<dbReference type="Proteomes" id="UP000239388">
    <property type="component" value="Unassembled WGS sequence"/>
</dbReference>
<dbReference type="EMBL" id="PUIB01000030">
    <property type="protein sequence ID" value="PQO26528.1"/>
    <property type="molecule type" value="Genomic_DNA"/>
</dbReference>
<reference evidence="1 2" key="1">
    <citation type="submission" date="2018-02" db="EMBL/GenBank/DDBJ databases">
        <title>Comparative genomes isolates from brazilian mangrove.</title>
        <authorList>
            <person name="Araujo J.E."/>
            <person name="Taketani R.G."/>
            <person name="Silva M.C.P."/>
            <person name="Loureco M.V."/>
            <person name="Andreote F.D."/>
        </authorList>
    </citation>
    <scope>NUCLEOTIDE SEQUENCE [LARGE SCALE GENOMIC DNA]</scope>
    <source>
        <strain evidence="1 2">NAP PRIS-MGV</strain>
    </source>
</reference>